<keyword evidence="1" id="KW-1133">Transmembrane helix</keyword>
<keyword evidence="1" id="KW-0472">Membrane</keyword>
<sequence length="89" mass="10153">MYFKGFNHMDINTISATLINNSLPIIAAFNLLIHIFCGLGIAKDIPKILDRRLTTILLPKNIWILVGLVFGIWGLLVYWLFHHSTFSRG</sequence>
<evidence type="ECO:0000313" key="3">
    <source>
        <dbReference type="Proteomes" id="UP000182459"/>
    </source>
</evidence>
<keyword evidence="1" id="KW-0812">Transmembrane</keyword>
<organism evidence="2 3">
    <name type="scientific">Francisella hispaniensis FSC454</name>
    <dbReference type="NCBI Taxonomy" id="1088883"/>
    <lineage>
        <taxon>Bacteria</taxon>
        <taxon>Pseudomonadati</taxon>
        <taxon>Pseudomonadota</taxon>
        <taxon>Gammaproteobacteria</taxon>
        <taxon>Thiotrichales</taxon>
        <taxon>Francisellaceae</taxon>
        <taxon>Francisella</taxon>
    </lineage>
</organism>
<dbReference type="EMBL" id="CP018093">
    <property type="protein sequence ID" value="APD50313.1"/>
    <property type="molecule type" value="Genomic_DNA"/>
</dbReference>
<feature type="transmembrane region" description="Helical" evidence="1">
    <location>
        <begin position="23"/>
        <end position="42"/>
    </location>
</feature>
<feature type="transmembrane region" description="Helical" evidence="1">
    <location>
        <begin position="62"/>
        <end position="81"/>
    </location>
</feature>
<accession>A0AAC9J632</accession>
<gene>
    <name evidence="2" type="ORF">FSC454_03795</name>
</gene>
<protein>
    <submittedName>
        <fullName evidence="2">Uncharacterized protein</fullName>
    </submittedName>
</protein>
<dbReference type="Proteomes" id="UP000182459">
    <property type="component" value="Chromosome"/>
</dbReference>
<evidence type="ECO:0000313" key="2">
    <source>
        <dbReference type="EMBL" id="APD50313.1"/>
    </source>
</evidence>
<dbReference type="KEGG" id="fhi:FSC454_03795"/>
<dbReference type="AlphaFoldDB" id="A0AAC9J632"/>
<evidence type="ECO:0000256" key="1">
    <source>
        <dbReference type="SAM" id="Phobius"/>
    </source>
</evidence>
<proteinExistence type="predicted"/>
<name>A0AAC9J632_9GAMM</name>
<keyword evidence="3" id="KW-1185">Reference proteome</keyword>
<reference evidence="2 3" key="1">
    <citation type="submission" date="2016-11" db="EMBL/GenBank/DDBJ databases">
        <authorList>
            <person name="Hagglund E."/>
            <person name="Bystrom M."/>
            <person name="Naslund J."/>
            <person name="Stenberg P."/>
            <person name="Sjodin A."/>
        </authorList>
    </citation>
    <scope>NUCLEOTIDE SEQUENCE [LARGE SCALE GENOMIC DNA]</scope>
    <source>
        <strain evidence="2 3">CCUG 58020</strain>
    </source>
</reference>